<evidence type="ECO:0000259" key="5">
    <source>
        <dbReference type="PROSITE" id="PS51006"/>
    </source>
</evidence>
<dbReference type="Pfam" id="PF01564">
    <property type="entry name" value="Spermine_synth"/>
    <property type="match status" value="1"/>
</dbReference>
<dbReference type="EMBL" id="JBHUEE010000001">
    <property type="protein sequence ID" value="MFD1716801.1"/>
    <property type="molecule type" value="Genomic_DNA"/>
</dbReference>
<proteinExistence type="inferred from homology"/>
<comment type="similarity">
    <text evidence="1">Belongs to the spermidine/spermine synthase family.</text>
</comment>
<sequence length="234" mass="25403">MSLWRFRVQGTPDGDDTAMEHLARTRSERGELALSRRPSGDLELRVNGVFVMDTADVTTERMLAAAALRTCADPAAVLVGGLGLGFTLAEVLADPRVERCVVVEIEPDVVTWMRDGTVAHGPELLADARVEVLVADVADVLMAASAEFDLVLLDVDNGPGYLVHERNRELYEQPALTRLCRALRPGGVLAVWSSAPAPELHEALSATFAAVQVSALPVRLQDRDEEYVLYSART</sequence>
<evidence type="ECO:0000256" key="4">
    <source>
        <dbReference type="PROSITE-ProRule" id="PRU00354"/>
    </source>
</evidence>
<dbReference type="Gene3D" id="3.40.50.150">
    <property type="entry name" value="Vaccinia Virus protein VP39"/>
    <property type="match status" value="1"/>
</dbReference>
<keyword evidence="3 4" id="KW-0620">Polyamine biosynthesis</keyword>
<dbReference type="CDD" id="cd02440">
    <property type="entry name" value="AdoMet_MTases"/>
    <property type="match status" value="1"/>
</dbReference>
<dbReference type="RefSeq" id="WP_388002225.1">
    <property type="nucleotide sequence ID" value="NZ_JBHUEE010000001.1"/>
</dbReference>
<evidence type="ECO:0000256" key="3">
    <source>
        <dbReference type="ARBA" id="ARBA00023115"/>
    </source>
</evidence>
<dbReference type="PANTHER" id="PTHR43317">
    <property type="entry name" value="THERMOSPERMINE SYNTHASE ACAULIS5"/>
    <property type="match status" value="1"/>
</dbReference>
<dbReference type="PANTHER" id="PTHR43317:SF3">
    <property type="entry name" value="BLR2883 PROTEIN"/>
    <property type="match status" value="1"/>
</dbReference>
<protein>
    <submittedName>
        <fullName evidence="6">Spermidine synthase</fullName>
    </submittedName>
</protein>
<accession>A0ABW4L449</accession>
<keyword evidence="2 4" id="KW-0808">Transferase</keyword>
<evidence type="ECO:0000256" key="1">
    <source>
        <dbReference type="ARBA" id="ARBA00007867"/>
    </source>
</evidence>
<keyword evidence="7" id="KW-1185">Reference proteome</keyword>
<feature type="active site" description="Proton acceptor" evidence="4">
    <location>
        <position position="154"/>
    </location>
</feature>
<evidence type="ECO:0000313" key="6">
    <source>
        <dbReference type="EMBL" id="MFD1716801.1"/>
    </source>
</evidence>
<dbReference type="InterPro" id="IPR030374">
    <property type="entry name" value="PABS"/>
</dbReference>
<reference evidence="7" key="1">
    <citation type="journal article" date="2019" name="Int. J. Syst. Evol. Microbiol.">
        <title>The Global Catalogue of Microorganisms (GCM) 10K type strain sequencing project: providing services to taxonomists for standard genome sequencing and annotation.</title>
        <authorList>
            <consortium name="The Broad Institute Genomics Platform"/>
            <consortium name="The Broad Institute Genome Sequencing Center for Infectious Disease"/>
            <person name="Wu L."/>
            <person name="Ma J."/>
        </authorList>
    </citation>
    <scope>NUCLEOTIDE SEQUENCE [LARGE SCALE GENOMIC DNA]</scope>
    <source>
        <strain evidence="7">JCM 17130</strain>
    </source>
</reference>
<evidence type="ECO:0000313" key="7">
    <source>
        <dbReference type="Proteomes" id="UP001597277"/>
    </source>
</evidence>
<feature type="domain" description="PABS" evidence="5">
    <location>
        <begin position="1"/>
        <end position="234"/>
    </location>
</feature>
<comment type="caution">
    <text evidence="6">The sequence shown here is derived from an EMBL/GenBank/DDBJ whole genome shotgun (WGS) entry which is preliminary data.</text>
</comment>
<gene>
    <name evidence="6" type="ORF">ACFSE6_03065</name>
</gene>
<organism evidence="6 7">
    <name type="scientific">Georgenia deserti</name>
    <dbReference type="NCBI Taxonomy" id="2093781"/>
    <lineage>
        <taxon>Bacteria</taxon>
        <taxon>Bacillati</taxon>
        <taxon>Actinomycetota</taxon>
        <taxon>Actinomycetes</taxon>
        <taxon>Micrococcales</taxon>
        <taxon>Bogoriellaceae</taxon>
        <taxon>Georgenia</taxon>
    </lineage>
</organism>
<dbReference type="SUPFAM" id="SSF53335">
    <property type="entry name" value="S-adenosyl-L-methionine-dependent methyltransferases"/>
    <property type="match status" value="1"/>
</dbReference>
<name>A0ABW4L449_9MICO</name>
<dbReference type="InterPro" id="IPR029063">
    <property type="entry name" value="SAM-dependent_MTases_sf"/>
</dbReference>
<dbReference type="Proteomes" id="UP001597277">
    <property type="component" value="Unassembled WGS sequence"/>
</dbReference>
<dbReference type="PROSITE" id="PS51006">
    <property type="entry name" value="PABS_2"/>
    <property type="match status" value="1"/>
</dbReference>
<evidence type="ECO:0000256" key="2">
    <source>
        <dbReference type="ARBA" id="ARBA00022679"/>
    </source>
</evidence>